<keyword evidence="2" id="KW-1185">Reference proteome</keyword>
<dbReference type="InParanoid" id="A0A0C3DZN2"/>
<evidence type="ECO:0000313" key="1">
    <source>
        <dbReference type="EMBL" id="KIM61669.1"/>
    </source>
</evidence>
<organism evidence="1 2">
    <name type="scientific">Scleroderma citrinum Foug A</name>
    <dbReference type="NCBI Taxonomy" id="1036808"/>
    <lineage>
        <taxon>Eukaryota</taxon>
        <taxon>Fungi</taxon>
        <taxon>Dikarya</taxon>
        <taxon>Basidiomycota</taxon>
        <taxon>Agaricomycotina</taxon>
        <taxon>Agaricomycetes</taxon>
        <taxon>Agaricomycetidae</taxon>
        <taxon>Boletales</taxon>
        <taxon>Sclerodermatineae</taxon>
        <taxon>Sclerodermataceae</taxon>
        <taxon>Scleroderma</taxon>
    </lineage>
</organism>
<evidence type="ECO:0000313" key="2">
    <source>
        <dbReference type="Proteomes" id="UP000053989"/>
    </source>
</evidence>
<dbReference type="Proteomes" id="UP000053989">
    <property type="component" value="Unassembled WGS sequence"/>
</dbReference>
<dbReference type="EMBL" id="KN822049">
    <property type="protein sequence ID" value="KIM61669.1"/>
    <property type="molecule type" value="Genomic_DNA"/>
</dbReference>
<gene>
    <name evidence="1" type="ORF">SCLCIDRAFT_1215758</name>
</gene>
<dbReference type="AlphaFoldDB" id="A0A0C3DZN2"/>
<sequence length="79" mass="8880">MHTTCPLVNAARLSMGHFVQVAQTDTAVRHTALCKESRHDDQLLTVVCRRHQFFWYSESALHNSIALYTLELHCAGGAL</sequence>
<protein>
    <submittedName>
        <fullName evidence="1">Uncharacterized protein</fullName>
    </submittedName>
</protein>
<reference evidence="2" key="2">
    <citation type="submission" date="2015-01" db="EMBL/GenBank/DDBJ databases">
        <title>Evolutionary Origins and Diversification of the Mycorrhizal Mutualists.</title>
        <authorList>
            <consortium name="DOE Joint Genome Institute"/>
            <consortium name="Mycorrhizal Genomics Consortium"/>
            <person name="Kohler A."/>
            <person name="Kuo A."/>
            <person name="Nagy L.G."/>
            <person name="Floudas D."/>
            <person name="Copeland A."/>
            <person name="Barry K.W."/>
            <person name="Cichocki N."/>
            <person name="Veneault-Fourrey C."/>
            <person name="LaButti K."/>
            <person name="Lindquist E.A."/>
            <person name="Lipzen A."/>
            <person name="Lundell T."/>
            <person name="Morin E."/>
            <person name="Murat C."/>
            <person name="Riley R."/>
            <person name="Ohm R."/>
            <person name="Sun H."/>
            <person name="Tunlid A."/>
            <person name="Henrissat B."/>
            <person name="Grigoriev I.V."/>
            <person name="Hibbett D.S."/>
            <person name="Martin F."/>
        </authorList>
    </citation>
    <scope>NUCLEOTIDE SEQUENCE [LARGE SCALE GENOMIC DNA]</scope>
    <source>
        <strain evidence="2">Foug A</strain>
    </source>
</reference>
<dbReference type="HOGENOM" id="CLU_2607415_0_0_1"/>
<accession>A0A0C3DZN2</accession>
<name>A0A0C3DZN2_9AGAM</name>
<proteinExistence type="predicted"/>
<reference evidence="1 2" key="1">
    <citation type="submission" date="2014-04" db="EMBL/GenBank/DDBJ databases">
        <authorList>
            <consortium name="DOE Joint Genome Institute"/>
            <person name="Kuo A."/>
            <person name="Kohler A."/>
            <person name="Nagy L.G."/>
            <person name="Floudas D."/>
            <person name="Copeland A."/>
            <person name="Barry K.W."/>
            <person name="Cichocki N."/>
            <person name="Veneault-Fourrey C."/>
            <person name="LaButti K."/>
            <person name="Lindquist E.A."/>
            <person name="Lipzen A."/>
            <person name="Lundell T."/>
            <person name="Morin E."/>
            <person name="Murat C."/>
            <person name="Sun H."/>
            <person name="Tunlid A."/>
            <person name="Henrissat B."/>
            <person name="Grigoriev I.V."/>
            <person name="Hibbett D.S."/>
            <person name="Martin F."/>
            <person name="Nordberg H.P."/>
            <person name="Cantor M.N."/>
            <person name="Hua S.X."/>
        </authorList>
    </citation>
    <scope>NUCLEOTIDE SEQUENCE [LARGE SCALE GENOMIC DNA]</scope>
    <source>
        <strain evidence="1 2">Foug A</strain>
    </source>
</reference>